<evidence type="ECO:0000313" key="7">
    <source>
        <dbReference type="EMBL" id="MBB6171779.1"/>
    </source>
</evidence>
<dbReference type="GO" id="GO:0005886">
    <property type="term" value="C:plasma membrane"/>
    <property type="evidence" value="ECO:0007669"/>
    <property type="project" value="TreeGrafter"/>
</dbReference>
<accession>A0A7W9YGQ3</accession>
<feature type="transmembrane region" description="Helical" evidence="6">
    <location>
        <begin position="52"/>
        <end position="73"/>
    </location>
</feature>
<feature type="transmembrane region" description="Helical" evidence="6">
    <location>
        <begin position="149"/>
        <end position="175"/>
    </location>
</feature>
<gene>
    <name evidence="7" type="ORF">HNR23_001839</name>
</gene>
<keyword evidence="5 6" id="KW-0472">Membrane</keyword>
<feature type="transmembrane region" description="Helical" evidence="6">
    <location>
        <begin position="24"/>
        <end position="46"/>
    </location>
</feature>
<sequence>MAVMLGVAGFTAGRRFTTRGRAPVAVLPIGVAVVPFVGVLVAAGVVRLEGLVLIPISGILIGAGLTATALAGLRAMDALALRWGEVEAALALGMSPRDAVLEICRPAAVSALVPALDQTRTVGLVTLPGAFVGMLMAGASPLAAGAVQLFVLTGVLLVQVIAIAGCLELLARGVFPPREGHLRARVCQ</sequence>
<comment type="similarity">
    <text evidence="2">Belongs to the UPF0014 family.</text>
</comment>
<organism evidence="7 8">
    <name type="scientific">Nocardiopsis mwathae</name>
    <dbReference type="NCBI Taxonomy" id="1472723"/>
    <lineage>
        <taxon>Bacteria</taxon>
        <taxon>Bacillati</taxon>
        <taxon>Actinomycetota</taxon>
        <taxon>Actinomycetes</taxon>
        <taxon>Streptosporangiales</taxon>
        <taxon>Nocardiopsidaceae</taxon>
        <taxon>Nocardiopsis</taxon>
    </lineage>
</organism>
<evidence type="ECO:0000256" key="4">
    <source>
        <dbReference type="ARBA" id="ARBA00022989"/>
    </source>
</evidence>
<comment type="subcellular location">
    <subcellularLocation>
        <location evidence="1">Membrane</location>
        <topology evidence="1">Multi-pass membrane protein</topology>
    </subcellularLocation>
</comment>
<keyword evidence="3 6" id="KW-0812">Transmembrane</keyword>
<protein>
    <submittedName>
        <fullName evidence="7">Putative ABC transport system permease protein</fullName>
    </submittedName>
</protein>
<proteinExistence type="inferred from homology"/>
<evidence type="ECO:0000256" key="1">
    <source>
        <dbReference type="ARBA" id="ARBA00004141"/>
    </source>
</evidence>
<keyword evidence="4 6" id="KW-1133">Transmembrane helix</keyword>
<dbReference type="InterPro" id="IPR005226">
    <property type="entry name" value="UPF0014_fam"/>
</dbReference>
<evidence type="ECO:0000313" key="8">
    <source>
        <dbReference type="Proteomes" id="UP000546642"/>
    </source>
</evidence>
<dbReference type="PANTHER" id="PTHR30028">
    <property type="entry name" value="UPF0014 INNER MEMBRANE PROTEIN YBBM-RELATED"/>
    <property type="match status" value="1"/>
</dbReference>
<name>A0A7W9YGQ3_9ACTN</name>
<keyword evidence="8" id="KW-1185">Reference proteome</keyword>
<evidence type="ECO:0000256" key="3">
    <source>
        <dbReference type="ARBA" id="ARBA00022692"/>
    </source>
</evidence>
<reference evidence="7 8" key="1">
    <citation type="submission" date="2020-08" db="EMBL/GenBank/DDBJ databases">
        <title>Sequencing the genomes of 1000 actinobacteria strains.</title>
        <authorList>
            <person name="Klenk H.-P."/>
        </authorList>
    </citation>
    <scope>NUCLEOTIDE SEQUENCE [LARGE SCALE GENOMIC DNA]</scope>
    <source>
        <strain evidence="7 8">DSM 46659</strain>
    </source>
</reference>
<feature type="transmembrane region" description="Helical" evidence="6">
    <location>
        <begin position="122"/>
        <end position="143"/>
    </location>
</feature>
<dbReference type="Pfam" id="PF03649">
    <property type="entry name" value="UPF0014"/>
    <property type="match status" value="1"/>
</dbReference>
<dbReference type="PANTHER" id="PTHR30028:SF0">
    <property type="entry name" value="PROTEIN ALUMINUM SENSITIVE 3"/>
    <property type="match status" value="1"/>
</dbReference>
<evidence type="ECO:0000256" key="2">
    <source>
        <dbReference type="ARBA" id="ARBA00005268"/>
    </source>
</evidence>
<dbReference type="Proteomes" id="UP000546642">
    <property type="component" value="Unassembled WGS sequence"/>
</dbReference>
<evidence type="ECO:0000256" key="6">
    <source>
        <dbReference type="SAM" id="Phobius"/>
    </source>
</evidence>
<dbReference type="AlphaFoldDB" id="A0A7W9YGQ3"/>
<comment type="caution">
    <text evidence="7">The sequence shown here is derived from an EMBL/GenBank/DDBJ whole genome shotgun (WGS) entry which is preliminary data.</text>
</comment>
<evidence type="ECO:0000256" key="5">
    <source>
        <dbReference type="ARBA" id="ARBA00023136"/>
    </source>
</evidence>
<dbReference type="EMBL" id="JACHDS010000001">
    <property type="protein sequence ID" value="MBB6171779.1"/>
    <property type="molecule type" value="Genomic_DNA"/>
</dbReference>